<dbReference type="AlphaFoldDB" id="A0AAX2IUI0"/>
<keyword evidence="3" id="KW-1003">Cell membrane</keyword>
<keyword evidence="4" id="KW-0997">Cell inner membrane</keyword>
<protein>
    <submittedName>
        <fullName evidence="10">Tryptophan/tyrosine permease</fullName>
    </submittedName>
</protein>
<feature type="transmembrane region" description="Helical" evidence="9">
    <location>
        <begin position="291"/>
        <end position="316"/>
    </location>
</feature>
<evidence type="ECO:0000256" key="2">
    <source>
        <dbReference type="ARBA" id="ARBA00022448"/>
    </source>
</evidence>
<keyword evidence="2" id="KW-0813">Transport</keyword>
<dbReference type="GO" id="GO:0015173">
    <property type="term" value="F:aromatic amino acid transmembrane transporter activity"/>
    <property type="evidence" value="ECO:0007669"/>
    <property type="project" value="InterPro"/>
</dbReference>
<feature type="transmembrane region" description="Helical" evidence="9">
    <location>
        <begin position="141"/>
        <end position="159"/>
    </location>
</feature>
<dbReference type="Gene3D" id="1.20.1740.10">
    <property type="entry name" value="Amino acid/polyamine transporter I"/>
    <property type="match status" value="1"/>
</dbReference>
<feature type="transmembrane region" description="Helical" evidence="9">
    <location>
        <begin position="200"/>
        <end position="222"/>
    </location>
</feature>
<keyword evidence="6" id="KW-0029">Amino-acid transport</keyword>
<feature type="transmembrane region" description="Helical" evidence="9">
    <location>
        <begin position="399"/>
        <end position="417"/>
    </location>
</feature>
<dbReference type="GO" id="GO:0003333">
    <property type="term" value="P:amino acid transmembrane transport"/>
    <property type="evidence" value="ECO:0007669"/>
    <property type="project" value="InterPro"/>
</dbReference>
<evidence type="ECO:0000256" key="5">
    <source>
        <dbReference type="ARBA" id="ARBA00022692"/>
    </source>
</evidence>
<evidence type="ECO:0000313" key="10">
    <source>
        <dbReference type="EMBL" id="SQG89497.1"/>
    </source>
</evidence>
<evidence type="ECO:0000256" key="7">
    <source>
        <dbReference type="ARBA" id="ARBA00022989"/>
    </source>
</evidence>
<feature type="transmembrane region" description="Helical" evidence="9">
    <location>
        <begin position="54"/>
        <end position="76"/>
    </location>
</feature>
<dbReference type="Proteomes" id="UP000249566">
    <property type="component" value="Chromosome 1"/>
</dbReference>
<dbReference type="Pfam" id="PF03222">
    <property type="entry name" value="Trp_Tyr_perm"/>
    <property type="match status" value="1"/>
</dbReference>
<feature type="transmembrane region" description="Helical" evidence="9">
    <location>
        <begin position="234"/>
        <end position="258"/>
    </location>
</feature>
<evidence type="ECO:0000313" key="11">
    <source>
        <dbReference type="Proteomes" id="UP000249566"/>
    </source>
</evidence>
<evidence type="ECO:0000256" key="3">
    <source>
        <dbReference type="ARBA" id="ARBA00022475"/>
    </source>
</evidence>
<evidence type="ECO:0000256" key="1">
    <source>
        <dbReference type="ARBA" id="ARBA00004429"/>
    </source>
</evidence>
<evidence type="ECO:0000256" key="9">
    <source>
        <dbReference type="SAM" id="Phobius"/>
    </source>
</evidence>
<feature type="transmembrane region" description="Helical" evidence="9">
    <location>
        <begin position="336"/>
        <end position="354"/>
    </location>
</feature>
<name>A0AAX2IUI0_LEGPN</name>
<sequence>MLRNKVSFCSIFVLFFGLYFVINSKLIGGILLIVGTSIGGGMLALPVSTAEVGFANSLFFLVFCWFVMTAGALLILEVNLRLPAGSNMISMAKSTLGLPGQVIAWITYLLLLYTLLAAYISGGSDVFSSLLHKAHINLPNWITSVIFTALFSLIVYSGIRSVDYVNRGLMFGKLGVYVLLVIIISPHVSTAGLTGGSAKAFTGTLMILVTSFGFASIVPSLRDYFKDDIRSLRRVILFGSLIPLFCYIVWDAVIMGVISREGENGLLSLMNSDHATSGLTEALSQSVSSQWISGFFGFFTSICMVTAFLGVSLGLFDFLADGLKLKKSGNQGKYTLALTFLPPLAVVLFNPGIYLHALSYAGVCCVILLLLLPAIMAWKGRQTCSQLPSETHLVPGGNTALVLIGFIAIGLLIIAIMY</sequence>
<feature type="transmembrane region" description="Helical" evidence="9">
    <location>
        <begin position="96"/>
        <end position="121"/>
    </location>
</feature>
<gene>
    <name evidence="10" type="primary">tyrP_1</name>
    <name evidence="10" type="ORF">NCTC12272_00680</name>
</gene>
<reference evidence="10 11" key="1">
    <citation type="submission" date="2018-06" db="EMBL/GenBank/DDBJ databases">
        <authorList>
            <consortium name="Pathogen Informatics"/>
            <person name="Doyle S."/>
        </authorList>
    </citation>
    <scope>NUCLEOTIDE SEQUENCE [LARGE SCALE GENOMIC DNA]</scope>
    <source>
        <strain evidence="10 11">NCTC12272</strain>
    </source>
</reference>
<dbReference type="PANTHER" id="PTHR46997:SF2">
    <property type="entry name" value="TYROSINE-SPECIFIC TRANSPORT SYSTEM"/>
    <property type="match status" value="1"/>
</dbReference>
<keyword evidence="8 9" id="KW-0472">Membrane</keyword>
<feature type="transmembrane region" description="Helical" evidence="9">
    <location>
        <begin position="360"/>
        <end position="378"/>
    </location>
</feature>
<evidence type="ECO:0000256" key="6">
    <source>
        <dbReference type="ARBA" id="ARBA00022970"/>
    </source>
</evidence>
<evidence type="ECO:0000256" key="4">
    <source>
        <dbReference type="ARBA" id="ARBA00022519"/>
    </source>
</evidence>
<dbReference type="PRINTS" id="PR00166">
    <property type="entry name" value="AROAAPRMEASE"/>
</dbReference>
<accession>A0AAX2IUI0</accession>
<comment type="subcellular location">
    <subcellularLocation>
        <location evidence="1">Cell inner membrane</location>
        <topology evidence="1">Multi-pass membrane protein</topology>
    </subcellularLocation>
</comment>
<proteinExistence type="predicted"/>
<keyword evidence="7 9" id="KW-1133">Transmembrane helix</keyword>
<dbReference type="GO" id="GO:0005886">
    <property type="term" value="C:plasma membrane"/>
    <property type="evidence" value="ECO:0007669"/>
    <property type="project" value="UniProtKB-SubCell"/>
</dbReference>
<dbReference type="InterPro" id="IPR013059">
    <property type="entry name" value="Trp_tyr_transpt"/>
</dbReference>
<dbReference type="PANTHER" id="PTHR46997">
    <property type="entry name" value="LOW AFFINITY TRYPTOPHAN PERMEASE-RELATED"/>
    <property type="match status" value="1"/>
</dbReference>
<dbReference type="InterPro" id="IPR018227">
    <property type="entry name" value="Amino_acid_transport_2"/>
</dbReference>
<evidence type="ECO:0000256" key="8">
    <source>
        <dbReference type="ARBA" id="ARBA00023136"/>
    </source>
</evidence>
<dbReference type="EMBL" id="LS483412">
    <property type="protein sequence ID" value="SQG89497.1"/>
    <property type="molecule type" value="Genomic_DNA"/>
</dbReference>
<feature type="transmembrane region" description="Helical" evidence="9">
    <location>
        <begin position="12"/>
        <end position="34"/>
    </location>
</feature>
<keyword evidence="5 9" id="KW-0812">Transmembrane</keyword>
<feature type="transmembrane region" description="Helical" evidence="9">
    <location>
        <begin position="171"/>
        <end position="188"/>
    </location>
</feature>
<organism evidence="10 11">
    <name type="scientific">Legionella pneumophila subsp. pascullei</name>
    <dbReference type="NCBI Taxonomy" id="91890"/>
    <lineage>
        <taxon>Bacteria</taxon>
        <taxon>Pseudomonadati</taxon>
        <taxon>Pseudomonadota</taxon>
        <taxon>Gammaproteobacteria</taxon>
        <taxon>Legionellales</taxon>
        <taxon>Legionellaceae</taxon>
        <taxon>Legionella</taxon>
    </lineage>
</organism>